<comment type="caution">
    <text evidence="1">The sequence shown here is derived from an EMBL/GenBank/DDBJ whole genome shotgun (WGS) entry which is preliminary data.</text>
</comment>
<sequence length="99" mass="11218">MPYDKYRNWKTGTFAEMNKLKELVLKDIQEAGDEIEKLEILDSFEAAVERAHTVELAEHLSNQILFIVQPFLTAAIEGKLPAARPISRPRAAPPTEIKD</sequence>
<protein>
    <submittedName>
        <fullName evidence="1">Uncharacterized protein</fullName>
    </submittedName>
</protein>
<proteinExistence type="predicted"/>
<gene>
    <name evidence="1" type="ORF">S12H4_51645</name>
</gene>
<accession>X1TCB7</accession>
<dbReference type="AlphaFoldDB" id="X1TCB7"/>
<dbReference type="EMBL" id="BARW01032662">
    <property type="protein sequence ID" value="GAJ02904.1"/>
    <property type="molecule type" value="Genomic_DNA"/>
</dbReference>
<name>X1TCB7_9ZZZZ</name>
<organism evidence="1">
    <name type="scientific">marine sediment metagenome</name>
    <dbReference type="NCBI Taxonomy" id="412755"/>
    <lineage>
        <taxon>unclassified sequences</taxon>
        <taxon>metagenomes</taxon>
        <taxon>ecological metagenomes</taxon>
    </lineage>
</organism>
<evidence type="ECO:0000313" key="1">
    <source>
        <dbReference type="EMBL" id="GAJ02904.1"/>
    </source>
</evidence>
<reference evidence="1" key="1">
    <citation type="journal article" date="2014" name="Front. Microbiol.">
        <title>High frequency of phylogenetically diverse reductive dehalogenase-homologous genes in deep subseafloor sedimentary metagenomes.</title>
        <authorList>
            <person name="Kawai M."/>
            <person name="Futagami T."/>
            <person name="Toyoda A."/>
            <person name="Takaki Y."/>
            <person name="Nishi S."/>
            <person name="Hori S."/>
            <person name="Arai W."/>
            <person name="Tsubouchi T."/>
            <person name="Morono Y."/>
            <person name="Uchiyama I."/>
            <person name="Ito T."/>
            <person name="Fujiyama A."/>
            <person name="Inagaki F."/>
            <person name="Takami H."/>
        </authorList>
    </citation>
    <scope>NUCLEOTIDE SEQUENCE</scope>
    <source>
        <strain evidence="1">Expedition CK06-06</strain>
    </source>
</reference>